<dbReference type="Pfam" id="PF13424">
    <property type="entry name" value="TPR_12"/>
    <property type="match status" value="1"/>
</dbReference>
<dbReference type="SUPFAM" id="SSF52540">
    <property type="entry name" value="P-loop containing nucleoside triphosphate hydrolases"/>
    <property type="match status" value="1"/>
</dbReference>
<accession>A0A0B7KPT5</accession>
<dbReference type="InterPro" id="IPR019734">
    <property type="entry name" value="TPR_rpt"/>
</dbReference>
<dbReference type="InterPro" id="IPR056681">
    <property type="entry name" value="DUF7779"/>
</dbReference>
<dbReference type="InterPro" id="IPR011990">
    <property type="entry name" value="TPR-like_helical_dom_sf"/>
</dbReference>
<reference evidence="2" key="1">
    <citation type="submission" date="2015-01" db="EMBL/GenBank/DDBJ databases">
        <authorList>
            <person name="Durling Mikael"/>
        </authorList>
    </citation>
    <scope>NUCLEOTIDE SEQUENCE</scope>
</reference>
<sequence>MGGQTWFQDFLPSIEVRACVLEFAYEIETPREFSWAKYLEHGNVLLDELASSYASLEALVRLMERNDTPVFREIIDSIHGAIFLGCPHPTVNKLDPYNKLNLLLKTCTGLSNQLLQSLQGGNILVSRLSKRFESLPVQLDVISAYETAPTKTSSGFFGSKYDVIVDREAAEIGVVDEELICVDVSHFDICDIPATNAMSYTKWKDTDSEMGLRLGVQNSVGLSTGSSSTPYDSLRARAGSDDLYSYELIRSPTPHPVETGGQNLNLRCHLFGPQTRNADFFGRDQIFDKMDKILIPSPPQAEDETNSLRTYALTGMGGVGKTQIAVEYAYSRRNHFEAIFFVSAATGAKLAQGFSQISTKLGLEDKKSADDQVVSRDLVLQWLSNPGRTRQHSATESNSQVVSWLLILDNADDLAVLGDYWPVTGRGSVIITSRDPLALTRSYIPISQGLTVQPFSNEQGAVLLRLLTGFNASEEDVELSNAITQRLGGLPLGISHIAGIVVRRDLTLEELIKLIEDDATRKELYSSKEGFKQNDSYMQSILTSLSLGDLTASAACLLDLLALMDPDQISEEILMIIQDKTPEQTFTWPEEYPSTFQTYIEARNQLTRSSFIRRNTRTKEVTIHRLVQDSARLRMTPDRFSQILDLGINLLYQSWPFGINDYSTDRWSVCEPIFPHIQALMDSYVGRPPTEFNHTSMERFAHLLSDAGWYYLERGYPLQSLPFQEASQNIIQSLPTPNLVRLSETLHAQAEVHIYTANFQIGLDFAKQALDLCIAAEASDDKPGHRLGQAYNEMAEALANLRRLEEAIGYCDQAISTYLEQEGHFEHFESSTFARVNKAFCFWQLGRLDDAAAELAELLEYRAKMHGSNDVTSFKTGLALLTLGNVQISQGLLEEAEKSHWLAREQYHQTLGPNHYRVAGLSYTLASHLFRNGNWTRAVELLEHAVKVFSDKPFYKPELSRVLLKLVVALEHVGDKASLTRARAKLDLLFTAMTKEYGRVVDEHVVEEIAFNGCMNPRTADIPSIGTQIVKKIQMPRVPVPNSTKFIPKNEVKKDNGTKKNASLVSLPIVSAWAYAALESIMATVPLKLLILSWHLLESVVALRSIFENSRFKMESL</sequence>
<dbReference type="GO" id="GO:0043531">
    <property type="term" value="F:ADP binding"/>
    <property type="evidence" value="ECO:0007669"/>
    <property type="project" value="InterPro"/>
</dbReference>
<dbReference type="SUPFAM" id="SSF48452">
    <property type="entry name" value="TPR-like"/>
    <property type="match status" value="1"/>
</dbReference>
<protein>
    <recommendedName>
        <fullName evidence="1">DUF7779 domain-containing protein</fullName>
    </recommendedName>
</protein>
<organism evidence="2">
    <name type="scientific">Bionectria ochroleuca</name>
    <name type="common">Gliocladium roseum</name>
    <dbReference type="NCBI Taxonomy" id="29856"/>
    <lineage>
        <taxon>Eukaryota</taxon>
        <taxon>Fungi</taxon>
        <taxon>Dikarya</taxon>
        <taxon>Ascomycota</taxon>
        <taxon>Pezizomycotina</taxon>
        <taxon>Sordariomycetes</taxon>
        <taxon>Hypocreomycetidae</taxon>
        <taxon>Hypocreales</taxon>
        <taxon>Bionectriaceae</taxon>
        <taxon>Clonostachys</taxon>
    </lineage>
</organism>
<dbReference type="Pfam" id="PF25000">
    <property type="entry name" value="DUF7779"/>
    <property type="match status" value="1"/>
</dbReference>
<dbReference type="Gene3D" id="1.25.40.10">
    <property type="entry name" value="Tetratricopeptide repeat domain"/>
    <property type="match status" value="1"/>
</dbReference>
<dbReference type="InterPro" id="IPR027417">
    <property type="entry name" value="P-loop_NTPase"/>
</dbReference>
<proteinExistence type="predicted"/>
<name>A0A0B7KPT5_BIOOC</name>
<evidence type="ECO:0000259" key="1">
    <source>
        <dbReference type="Pfam" id="PF25000"/>
    </source>
</evidence>
<dbReference type="AlphaFoldDB" id="A0A0B7KPT5"/>
<evidence type="ECO:0000313" key="2">
    <source>
        <dbReference type="EMBL" id="CEO56925.1"/>
    </source>
</evidence>
<dbReference type="EMBL" id="CDPU01000078">
    <property type="protein sequence ID" value="CEO56925.1"/>
    <property type="molecule type" value="Genomic_DNA"/>
</dbReference>
<feature type="domain" description="DUF7779" evidence="1">
    <location>
        <begin position="547"/>
        <end position="639"/>
    </location>
</feature>
<dbReference type="PANTHER" id="PTHR35205">
    <property type="entry name" value="NB-ARC AND TPR DOMAIN PROTEIN"/>
    <property type="match status" value="1"/>
</dbReference>
<dbReference type="Gene3D" id="3.40.50.300">
    <property type="entry name" value="P-loop containing nucleotide triphosphate hydrolases"/>
    <property type="match status" value="1"/>
</dbReference>
<dbReference type="SMART" id="SM00028">
    <property type="entry name" value="TPR"/>
    <property type="match status" value="4"/>
</dbReference>
<gene>
    <name evidence="2" type="ORF">BN869_000012983_1</name>
</gene>
<dbReference type="PANTHER" id="PTHR35205:SF1">
    <property type="entry name" value="ZU5 DOMAIN-CONTAINING PROTEIN"/>
    <property type="match status" value="1"/>
</dbReference>